<feature type="domain" description="Biotin-protein ligase N-terminal" evidence="3">
    <location>
        <begin position="31"/>
        <end position="235"/>
    </location>
</feature>
<keyword evidence="2" id="KW-0732">Signal</keyword>
<organism evidence="4 5">
    <name type="scientific">Conoideocrella luteorostrata</name>
    <dbReference type="NCBI Taxonomy" id="1105319"/>
    <lineage>
        <taxon>Eukaryota</taxon>
        <taxon>Fungi</taxon>
        <taxon>Dikarya</taxon>
        <taxon>Ascomycota</taxon>
        <taxon>Pezizomycotina</taxon>
        <taxon>Sordariomycetes</taxon>
        <taxon>Hypocreomycetidae</taxon>
        <taxon>Hypocreales</taxon>
        <taxon>Clavicipitaceae</taxon>
        <taxon>Conoideocrella</taxon>
    </lineage>
</organism>
<dbReference type="InterPro" id="IPR029062">
    <property type="entry name" value="Class_I_gatase-like"/>
</dbReference>
<comment type="caution">
    <text evidence="4">The sequence shown here is derived from an EMBL/GenBank/DDBJ whole genome shotgun (WGS) entry which is preliminary data.</text>
</comment>
<keyword evidence="5" id="KW-1185">Reference proteome</keyword>
<dbReference type="InterPro" id="IPR019197">
    <property type="entry name" value="Biotin-prot_ligase_N"/>
</dbReference>
<sequence length="323" mass="34151">MYPSLLFTVSSLALTALTAVADTNSSRPLALVYRGDSACKGCSEAVAKLLEGSPQNFAVTYVGPKEDTQISAETLSKAAAYAQPGGPDQTQAFRELEGHGPELRDFINNGGRYFGFCLGAYLAGPNEGFGFLPPGVNAVNERKSENAQVTSTDNAVIQINWNFRSKTNRFSAQATDTQWLFFQDGAAIEGLSDNSTVLGRYAQNGDVAASLTPLGKGWVALVGPHPEATSGWFQSVDQPGGSKENGVTFDIGYDFVNTAMSAGPVPDGRNTTNTNGGTGTTGRTGRTGKAGRPGRNGRRPGSSSPEDKDESRWGNDDDNEDEE</sequence>
<gene>
    <name evidence="4" type="ORF">QQS21_008738</name>
</gene>
<proteinExistence type="predicted"/>
<dbReference type="Pfam" id="PF09825">
    <property type="entry name" value="BPL_N"/>
    <property type="match status" value="1"/>
</dbReference>
<evidence type="ECO:0000259" key="3">
    <source>
        <dbReference type="Pfam" id="PF09825"/>
    </source>
</evidence>
<protein>
    <recommendedName>
        <fullName evidence="3">Biotin-protein ligase N-terminal domain-containing protein</fullName>
    </recommendedName>
</protein>
<dbReference type="EMBL" id="JASWJB010000206">
    <property type="protein sequence ID" value="KAK2593563.1"/>
    <property type="molecule type" value="Genomic_DNA"/>
</dbReference>
<reference evidence="4" key="1">
    <citation type="submission" date="2023-06" db="EMBL/GenBank/DDBJ databases">
        <title>Conoideocrella luteorostrata (Hypocreales: Clavicipitaceae), a potential biocontrol fungus for elongate hemlock scale in United States Christmas tree production areas.</title>
        <authorList>
            <person name="Barrett H."/>
            <person name="Lovett B."/>
            <person name="Macias A.M."/>
            <person name="Stajich J.E."/>
            <person name="Kasson M.T."/>
        </authorList>
    </citation>
    <scope>NUCLEOTIDE SEQUENCE</scope>
    <source>
        <strain evidence="4">ARSEF 14590</strain>
    </source>
</reference>
<feature type="region of interest" description="Disordered" evidence="1">
    <location>
        <begin position="262"/>
        <end position="323"/>
    </location>
</feature>
<dbReference type="AlphaFoldDB" id="A0AAJ0FWA2"/>
<evidence type="ECO:0000313" key="5">
    <source>
        <dbReference type="Proteomes" id="UP001251528"/>
    </source>
</evidence>
<accession>A0AAJ0FWA2</accession>
<evidence type="ECO:0000313" key="4">
    <source>
        <dbReference type="EMBL" id="KAK2593563.1"/>
    </source>
</evidence>
<evidence type="ECO:0000256" key="1">
    <source>
        <dbReference type="SAM" id="MobiDB-lite"/>
    </source>
</evidence>
<feature type="compositionally biased region" description="Basic and acidic residues" evidence="1">
    <location>
        <begin position="305"/>
        <end position="315"/>
    </location>
</feature>
<dbReference type="SUPFAM" id="SSF52317">
    <property type="entry name" value="Class I glutamine amidotransferase-like"/>
    <property type="match status" value="1"/>
</dbReference>
<feature type="signal peptide" evidence="2">
    <location>
        <begin position="1"/>
        <end position="21"/>
    </location>
</feature>
<dbReference type="Gene3D" id="3.40.50.880">
    <property type="match status" value="1"/>
</dbReference>
<feature type="chain" id="PRO_5042620316" description="Biotin-protein ligase N-terminal domain-containing protein" evidence="2">
    <location>
        <begin position="22"/>
        <end position="323"/>
    </location>
</feature>
<evidence type="ECO:0000256" key="2">
    <source>
        <dbReference type="SAM" id="SignalP"/>
    </source>
</evidence>
<dbReference type="Proteomes" id="UP001251528">
    <property type="component" value="Unassembled WGS sequence"/>
</dbReference>
<name>A0AAJ0FWA2_9HYPO</name>